<evidence type="ECO:0000313" key="1">
    <source>
        <dbReference type="EMBL" id="RJG42731.1"/>
    </source>
</evidence>
<organism evidence="1 2">
    <name type="scientific">Motilimonas pumila</name>
    <dbReference type="NCBI Taxonomy" id="2303987"/>
    <lineage>
        <taxon>Bacteria</taxon>
        <taxon>Pseudomonadati</taxon>
        <taxon>Pseudomonadota</taxon>
        <taxon>Gammaproteobacteria</taxon>
        <taxon>Alteromonadales</taxon>
        <taxon>Alteromonadales genera incertae sedis</taxon>
        <taxon>Motilimonas</taxon>
    </lineage>
</organism>
<dbReference type="RefSeq" id="WP_119910933.1">
    <property type="nucleotide sequence ID" value="NZ_QZCH01000014.1"/>
</dbReference>
<name>A0A418YDY1_9GAMM</name>
<evidence type="ECO:0000313" key="2">
    <source>
        <dbReference type="Proteomes" id="UP000283255"/>
    </source>
</evidence>
<dbReference type="OrthoDB" id="5865606at2"/>
<dbReference type="AlphaFoldDB" id="A0A418YDY1"/>
<reference evidence="1 2" key="1">
    <citation type="submission" date="2018-09" db="EMBL/GenBank/DDBJ databases">
        <authorList>
            <person name="Wang F."/>
        </authorList>
    </citation>
    <scope>NUCLEOTIDE SEQUENCE [LARGE SCALE GENOMIC DNA]</scope>
    <source>
        <strain evidence="1 2">PLHSC7-2</strain>
    </source>
</reference>
<sequence length="209" mass="23951">MFEQLKQQFESSGYKEELEKPMVQWGGFVSALIIVWALLVQPILDWRQQTLDELAQAQLQRGKEASLLHSQAELQKALTHYQRWLTSSKEGYLKGRSEGAATSSLVVLLEKKFKPLDISFSSRRFVPAVVVPWVGEKIESRWVFKGPADKLIDFVHQVSGHAPEVLVIDKAEFRRTANNQFELSMNIYGFKAMAERDLIAQSRELEAER</sequence>
<protein>
    <recommendedName>
        <fullName evidence="3">Pilus assembly protein PilO</fullName>
    </recommendedName>
</protein>
<comment type="caution">
    <text evidence="1">The sequence shown here is derived from an EMBL/GenBank/DDBJ whole genome shotgun (WGS) entry which is preliminary data.</text>
</comment>
<dbReference type="EMBL" id="QZCH01000014">
    <property type="protein sequence ID" value="RJG42731.1"/>
    <property type="molecule type" value="Genomic_DNA"/>
</dbReference>
<accession>A0A418YDY1</accession>
<evidence type="ECO:0008006" key="3">
    <source>
        <dbReference type="Google" id="ProtNLM"/>
    </source>
</evidence>
<dbReference type="Proteomes" id="UP000283255">
    <property type="component" value="Unassembled WGS sequence"/>
</dbReference>
<proteinExistence type="predicted"/>
<reference evidence="1 2" key="2">
    <citation type="submission" date="2019-01" db="EMBL/GenBank/DDBJ databases">
        <title>Motilimonas pumilus sp. nov., isolated from the gut of sea cucumber (Apostichopus japonicus).</title>
        <authorList>
            <person name="Wang F.-Q."/>
            <person name="Ren L.-H."/>
            <person name="Lin Y.-W."/>
            <person name="Sun G.-H."/>
            <person name="Du Z.-J."/>
            <person name="Zhao J.-X."/>
            <person name="Liu X.-J."/>
            <person name="Liu L.-J."/>
        </authorList>
    </citation>
    <scope>NUCLEOTIDE SEQUENCE [LARGE SCALE GENOMIC DNA]</scope>
    <source>
        <strain evidence="1 2">PLHSC7-2</strain>
    </source>
</reference>
<gene>
    <name evidence="1" type="ORF">D1Z90_11615</name>
</gene>
<keyword evidence="2" id="KW-1185">Reference proteome</keyword>